<dbReference type="EMBL" id="JAVRJZ010001101">
    <property type="protein sequence ID" value="KAK2701958.1"/>
    <property type="molecule type" value="Genomic_DNA"/>
</dbReference>
<protein>
    <submittedName>
        <fullName evidence="2">Uncharacterized protein</fullName>
    </submittedName>
</protein>
<name>A0AA88H5A7_ARTSF</name>
<accession>A0AA88H5A7</accession>
<dbReference type="AlphaFoldDB" id="A0AA88H5A7"/>
<evidence type="ECO:0000256" key="1">
    <source>
        <dbReference type="SAM" id="MobiDB-lite"/>
    </source>
</evidence>
<organism evidence="2 3">
    <name type="scientific">Artemia franciscana</name>
    <name type="common">Brine shrimp</name>
    <name type="synonym">Artemia sanfranciscana</name>
    <dbReference type="NCBI Taxonomy" id="6661"/>
    <lineage>
        <taxon>Eukaryota</taxon>
        <taxon>Metazoa</taxon>
        <taxon>Ecdysozoa</taxon>
        <taxon>Arthropoda</taxon>
        <taxon>Crustacea</taxon>
        <taxon>Branchiopoda</taxon>
        <taxon>Anostraca</taxon>
        <taxon>Artemiidae</taxon>
        <taxon>Artemia</taxon>
    </lineage>
</organism>
<keyword evidence="3" id="KW-1185">Reference proteome</keyword>
<dbReference type="Proteomes" id="UP001187531">
    <property type="component" value="Unassembled WGS sequence"/>
</dbReference>
<proteinExistence type="predicted"/>
<evidence type="ECO:0000313" key="3">
    <source>
        <dbReference type="Proteomes" id="UP001187531"/>
    </source>
</evidence>
<feature type="region of interest" description="Disordered" evidence="1">
    <location>
        <begin position="100"/>
        <end position="126"/>
    </location>
</feature>
<evidence type="ECO:0000313" key="2">
    <source>
        <dbReference type="EMBL" id="KAK2701958.1"/>
    </source>
</evidence>
<gene>
    <name evidence="2" type="ORF">QYM36_019413</name>
</gene>
<reference evidence="2" key="1">
    <citation type="submission" date="2023-07" db="EMBL/GenBank/DDBJ databases">
        <title>Chromosome-level genome assembly of Artemia franciscana.</title>
        <authorList>
            <person name="Jo E."/>
        </authorList>
    </citation>
    <scope>NUCLEOTIDE SEQUENCE</scope>
    <source>
        <tissue evidence="2">Whole body</tissue>
    </source>
</reference>
<comment type="caution">
    <text evidence="2">The sequence shown here is derived from an EMBL/GenBank/DDBJ whole genome shotgun (WGS) entry which is preliminary data.</text>
</comment>
<sequence length="126" mass="14391">MPPITDPLASSQLFVAQPSPHIASWILDNADIDQRYTVYAQLERHIHVNVFASQFDKFPNAFKIGEKFNNKIFGELKPEEYLIMIDENIALLDKIENNSNWPEGLQQETEEPTQDTKSGDEEATNV</sequence>